<feature type="domain" description="M23ase beta-sheet core" evidence="2">
    <location>
        <begin position="184"/>
        <end position="281"/>
    </location>
</feature>
<evidence type="ECO:0000313" key="3">
    <source>
        <dbReference type="EMBL" id="MFC0589873.1"/>
    </source>
</evidence>
<reference evidence="3 4" key="1">
    <citation type="submission" date="2024-09" db="EMBL/GenBank/DDBJ databases">
        <authorList>
            <person name="Sun Q."/>
            <person name="Mori K."/>
        </authorList>
    </citation>
    <scope>NUCLEOTIDE SEQUENCE [LARGE SCALE GENOMIC DNA]</scope>
    <source>
        <strain evidence="3 4">NCAIM B.02537</strain>
    </source>
</reference>
<dbReference type="SUPFAM" id="SSF51261">
    <property type="entry name" value="Duplicated hybrid motif"/>
    <property type="match status" value="1"/>
</dbReference>
<dbReference type="PANTHER" id="PTHR21666:SF285">
    <property type="entry name" value="M23 FAMILY METALLOPEPTIDASE"/>
    <property type="match status" value="1"/>
</dbReference>
<dbReference type="EC" id="3.4.24.-" evidence="3"/>
<gene>
    <name evidence="3" type="ORF">ACFFF7_10645</name>
</gene>
<keyword evidence="3" id="KW-0378">Hydrolase</keyword>
<accession>A0ABV6PLH8</accession>
<feature type="signal peptide" evidence="1">
    <location>
        <begin position="1"/>
        <end position="20"/>
    </location>
</feature>
<organism evidence="3 4">
    <name type="scientific">Novosphingobium aquiterrae</name>
    <dbReference type="NCBI Taxonomy" id="624388"/>
    <lineage>
        <taxon>Bacteria</taxon>
        <taxon>Pseudomonadati</taxon>
        <taxon>Pseudomonadota</taxon>
        <taxon>Alphaproteobacteria</taxon>
        <taxon>Sphingomonadales</taxon>
        <taxon>Sphingomonadaceae</taxon>
        <taxon>Novosphingobium</taxon>
    </lineage>
</organism>
<dbReference type="RefSeq" id="WP_379481849.1">
    <property type="nucleotide sequence ID" value="NZ_JBHLTL010000006.1"/>
</dbReference>
<comment type="caution">
    <text evidence="3">The sequence shown here is derived from an EMBL/GenBank/DDBJ whole genome shotgun (WGS) entry which is preliminary data.</text>
</comment>
<name>A0ABV6PLH8_9SPHN</name>
<keyword evidence="1" id="KW-0732">Signal</keyword>
<proteinExistence type="predicted"/>
<sequence length="292" mass="30420">MRKVFVSLGAAALVAGIGQAGGLNVRTAEALGLVAAPDFALSGELTQGGWARGVAPRGTVGLTLNGKPVGVANDGGFLIAFDRDAGGAAQLAARFADGRSAARALTIAPRAWKLEYIPIGPRPGAPPSAAFAIRRSAELAQINAARAVDHDSAGWRQRFIWPVYGRISGRFGSQRIYNGTPGSYHSGMDIATGASGTPFVAPADGVVILAADSPFTLEGRLLMIDHGMGLNSAFLHCSSLAVKVGDVVRQGQYLGKIGMTGRATGPHLHWSIKWRDSRLDPLLFTGPMAARQ</sequence>
<dbReference type="Gene3D" id="2.70.70.10">
    <property type="entry name" value="Glucose Permease (Domain IIA)"/>
    <property type="match status" value="1"/>
</dbReference>
<dbReference type="Pfam" id="PF01551">
    <property type="entry name" value="Peptidase_M23"/>
    <property type="match status" value="1"/>
</dbReference>
<dbReference type="InterPro" id="IPR011055">
    <property type="entry name" value="Dup_hybrid_motif"/>
</dbReference>
<dbReference type="CDD" id="cd12797">
    <property type="entry name" value="M23_peptidase"/>
    <property type="match status" value="1"/>
</dbReference>
<feature type="chain" id="PRO_5045376468" evidence="1">
    <location>
        <begin position="21"/>
        <end position="292"/>
    </location>
</feature>
<dbReference type="PANTHER" id="PTHR21666">
    <property type="entry name" value="PEPTIDASE-RELATED"/>
    <property type="match status" value="1"/>
</dbReference>
<evidence type="ECO:0000259" key="2">
    <source>
        <dbReference type="Pfam" id="PF01551"/>
    </source>
</evidence>
<dbReference type="InterPro" id="IPR016047">
    <property type="entry name" value="M23ase_b-sheet_dom"/>
</dbReference>
<keyword evidence="4" id="KW-1185">Reference proteome</keyword>
<evidence type="ECO:0000313" key="4">
    <source>
        <dbReference type="Proteomes" id="UP001589943"/>
    </source>
</evidence>
<dbReference type="InterPro" id="IPR050570">
    <property type="entry name" value="Cell_wall_metabolism_enzyme"/>
</dbReference>
<dbReference type="GO" id="GO:0016787">
    <property type="term" value="F:hydrolase activity"/>
    <property type="evidence" value="ECO:0007669"/>
    <property type="project" value="UniProtKB-KW"/>
</dbReference>
<dbReference type="EMBL" id="JBHLTL010000006">
    <property type="protein sequence ID" value="MFC0589873.1"/>
    <property type="molecule type" value="Genomic_DNA"/>
</dbReference>
<dbReference type="Proteomes" id="UP001589943">
    <property type="component" value="Unassembled WGS sequence"/>
</dbReference>
<protein>
    <submittedName>
        <fullName evidence="3">M23 family metallopeptidase</fullName>
        <ecNumber evidence="3">3.4.24.-</ecNumber>
    </submittedName>
</protein>
<evidence type="ECO:0000256" key="1">
    <source>
        <dbReference type="SAM" id="SignalP"/>
    </source>
</evidence>